<dbReference type="Gene3D" id="1.20.58.390">
    <property type="entry name" value="Neurotransmitter-gated ion-channel transmembrane domain"/>
    <property type="match status" value="1"/>
</dbReference>
<dbReference type="InterPro" id="IPR038050">
    <property type="entry name" value="Neuro_actylchol_rec"/>
</dbReference>
<keyword evidence="1" id="KW-0812">Transmembrane</keyword>
<dbReference type="AlphaFoldDB" id="A0AAE0YCU8"/>
<evidence type="ECO:0000259" key="2">
    <source>
        <dbReference type="Pfam" id="PF02932"/>
    </source>
</evidence>
<dbReference type="GO" id="GO:0005216">
    <property type="term" value="F:monoatomic ion channel activity"/>
    <property type="evidence" value="ECO:0007669"/>
    <property type="project" value="InterPro"/>
</dbReference>
<feature type="transmembrane region" description="Helical" evidence="1">
    <location>
        <begin position="57"/>
        <end position="85"/>
    </location>
</feature>
<gene>
    <name evidence="3" type="ORF">RRG08_042502</name>
</gene>
<dbReference type="InterPro" id="IPR036719">
    <property type="entry name" value="Neuro-gated_channel_TM_sf"/>
</dbReference>
<keyword evidence="4" id="KW-1185">Reference proteome</keyword>
<organism evidence="3 4">
    <name type="scientific">Elysia crispata</name>
    <name type="common">lettuce slug</name>
    <dbReference type="NCBI Taxonomy" id="231223"/>
    <lineage>
        <taxon>Eukaryota</taxon>
        <taxon>Metazoa</taxon>
        <taxon>Spiralia</taxon>
        <taxon>Lophotrochozoa</taxon>
        <taxon>Mollusca</taxon>
        <taxon>Gastropoda</taxon>
        <taxon>Heterobranchia</taxon>
        <taxon>Euthyneura</taxon>
        <taxon>Panpulmonata</taxon>
        <taxon>Sacoglossa</taxon>
        <taxon>Placobranchoidea</taxon>
        <taxon>Plakobranchidae</taxon>
        <taxon>Elysia</taxon>
    </lineage>
</organism>
<accession>A0AAE0YCU8</accession>
<dbReference type="Proteomes" id="UP001283361">
    <property type="component" value="Unassembled WGS sequence"/>
</dbReference>
<dbReference type="PANTHER" id="PTHR18945">
    <property type="entry name" value="NEUROTRANSMITTER GATED ION CHANNEL"/>
    <property type="match status" value="1"/>
</dbReference>
<proteinExistence type="predicted"/>
<name>A0AAE0YCU8_9GAST</name>
<keyword evidence="1" id="KW-0472">Membrane</keyword>
<keyword evidence="1" id="KW-1133">Transmembrane helix</keyword>
<reference evidence="3" key="1">
    <citation type="journal article" date="2023" name="G3 (Bethesda)">
        <title>A reference genome for the long-term kleptoplast-retaining sea slug Elysia crispata morphotype clarki.</title>
        <authorList>
            <person name="Eastman K.E."/>
            <person name="Pendleton A.L."/>
            <person name="Shaikh M.A."/>
            <person name="Suttiyut T."/>
            <person name="Ogas R."/>
            <person name="Tomko P."/>
            <person name="Gavelis G."/>
            <person name="Widhalm J.R."/>
            <person name="Wisecaver J.H."/>
        </authorList>
    </citation>
    <scope>NUCLEOTIDE SEQUENCE</scope>
    <source>
        <strain evidence="3">ECLA1</strain>
    </source>
</reference>
<protein>
    <recommendedName>
        <fullName evidence="2">Neurotransmitter-gated ion-channel transmembrane domain-containing protein</fullName>
    </recommendedName>
</protein>
<dbReference type="CDD" id="cd19051">
    <property type="entry name" value="LGIC_TM_cation"/>
    <property type="match status" value="1"/>
</dbReference>
<sequence length="238" mass="25636">MNIILPVIFLSLTASLVFYLPADAGEKIGMSMTVLLAYAVYLTIIADNMPQTSLQVLLLAVYLTILLGFTAFGVILSVVVLALHYKSDDIPVGHMTASVTRTIRRMLRLGRQPKIPGNRVSPQPGAPSPSLRHTDIAVDSHGFSHSLSTSEKQMILQDSQASRGPVSSSLPPVAENCGGKAGNPKVTDASSLGSELELETITWTKVAEAVDRSLFLTFSALVFFLTLFMLPYMALKAD</sequence>
<dbReference type="InterPro" id="IPR006201">
    <property type="entry name" value="Neur_channel"/>
</dbReference>
<feature type="transmembrane region" description="Helical" evidence="1">
    <location>
        <begin position="28"/>
        <end position="45"/>
    </location>
</feature>
<dbReference type="SUPFAM" id="SSF90112">
    <property type="entry name" value="Neurotransmitter-gated ion-channel transmembrane pore"/>
    <property type="match status" value="1"/>
</dbReference>
<comment type="caution">
    <text evidence="3">The sequence shown here is derived from an EMBL/GenBank/DDBJ whole genome shotgun (WGS) entry which is preliminary data.</text>
</comment>
<dbReference type="GO" id="GO:0016020">
    <property type="term" value="C:membrane"/>
    <property type="evidence" value="ECO:0007669"/>
    <property type="project" value="InterPro"/>
</dbReference>
<dbReference type="EMBL" id="JAWDGP010006444">
    <property type="protein sequence ID" value="KAK3741135.1"/>
    <property type="molecule type" value="Genomic_DNA"/>
</dbReference>
<evidence type="ECO:0000313" key="3">
    <source>
        <dbReference type="EMBL" id="KAK3741135.1"/>
    </source>
</evidence>
<dbReference type="Pfam" id="PF02932">
    <property type="entry name" value="Neur_chan_memb"/>
    <property type="match status" value="1"/>
</dbReference>
<dbReference type="InterPro" id="IPR006029">
    <property type="entry name" value="Neurotrans-gated_channel_TM"/>
</dbReference>
<evidence type="ECO:0000256" key="1">
    <source>
        <dbReference type="SAM" id="Phobius"/>
    </source>
</evidence>
<dbReference type="GO" id="GO:0004888">
    <property type="term" value="F:transmembrane signaling receptor activity"/>
    <property type="evidence" value="ECO:0007669"/>
    <property type="project" value="InterPro"/>
</dbReference>
<feature type="domain" description="Neurotransmitter-gated ion-channel transmembrane" evidence="2">
    <location>
        <begin position="3"/>
        <end position="229"/>
    </location>
</feature>
<feature type="transmembrane region" description="Helical" evidence="1">
    <location>
        <begin position="214"/>
        <end position="235"/>
    </location>
</feature>
<feature type="transmembrane region" description="Helical" evidence="1">
    <location>
        <begin position="5"/>
        <end position="22"/>
    </location>
</feature>
<evidence type="ECO:0000313" key="4">
    <source>
        <dbReference type="Proteomes" id="UP001283361"/>
    </source>
</evidence>